<feature type="region of interest" description="Disordered" evidence="1">
    <location>
        <begin position="1"/>
        <end position="29"/>
    </location>
</feature>
<protein>
    <submittedName>
        <fullName evidence="2">Uncharacterized protein</fullName>
    </submittedName>
</protein>
<dbReference type="InParanoid" id="G4U1U2"/>
<evidence type="ECO:0000313" key="2">
    <source>
        <dbReference type="EMBL" id="CCA77535.1"/>
    </source>
</evidence>
<dbReference type="AlphaFoldDB" id="G4U1U2"/>
<proteinExistence type="predicted"/>
<evidence type="ECO:0000256" key="1">
    <source>
        <dbReference type="SAM" id="MobiDB-lite"/>
    </source>
</evidence>
<dbReference type="Proteomes" id="UP000007148">
    <property type="component" value="Unassembled WGS sequence"/>
</dbReference>
<sequence>MAGRRRPVRPPSPLDAPFVVRRHEAERGQSVYGNLMQELSYYHTGTSNEAVHKQEVIKWSPENKGDHGQLDRGVGDSSSLKGLLTGAMARHVSPVRSPSPLERALERRHRKSIQGRPVPDNPGQGPSHSDPDAPEPANKAKIAKNVTRGARKSSQGSRDTLRRLRQTIGQTPEGFGIRHLSTPGGNNVEERQTAPRFIRKYRSIGLLLRIVSSFQVKFTVESAQLYAQNCPQRPTRFRRLEVRAASERRPEAT</sequence>
<evidence type="ECO:0000313" key="3">
    <source>
        <dbReference type="Proteomes" id="UP000007148"/>
    </source>
</evidence>
<reference evidence="2 3" key="1">
    <citation type="journal article" date="2011" name="PLoS Pathog.">
        <title>Endophytic Life Strategies Decoded by Genome and Transcriptome Analyses of the Mutualistic Root Symbiont Piriformospora indica.</title>
        <authorList>
            <person name="Zuccaro A."/>
            <person name="Lahrmann U."/>
            <person name="Guldener U."/>
            <person name="Langen G."/>
            <person name="Pfiffi S."/>
            <person name="Biedenkopf D."/>
            <person name="Wong P."/>
            <person name="Samans B."/>
            <person name="Grimm C."/>
            <person name="Basiewicz M."/>
            <person name="Murat C."/>
            <person name="Martin F."/>
            <person name="Kogel K.H."/>
        </authorList>
    </citation>
    <scope>NUCLEOTIDE SEQUENCE [LARGE SCALE GENOMIC DNA]</scope>
    <source>
        <strain evidence="2 3">DSM 11827</strain>
    </source>
</reference>
<keyword evidence="3" id="KW-1185">Reference proteome</keyword>
<organism evidence="2 3">
    <name type="scientific">Serendipita indica (strain DSM 11827)</name>
    <name type="common">Root endophyte fungus</name>
    <name type="synonym">Piriformospora indica</name>
    <dbReference type="NCBI Taxonomy" id="1109443"/>
    <lineage>
        <taxon>Eukaryota</taxon>
        <taxon>Fungi</taxon>
        <taxon>Dikarya</taxon>
        <taxon>Basidiomycota</taxon>
        <taxon>Agaricomycotina</taxon>
        <taxon>Agaricomycetes</taxon>
        <taxon>Sebacinales</taxon>
        <taxon>Serendipitaceae</taxon>
        <taxon>Serendipita</taxon>
    </lineage>
</organism>
<gene>
    <name evidence="2" type="ORF">PIIN_11512</name>
</gene>
<comment type="caution">
    <text evidence="2">The sequence shown here is derived from an EMBL/GenBank/DDBJ whole genome shotgun (WGS) entry which is preliminary data.</text>
</comment>
<dbReference type="HOGENOM" id="CLU_1098859_0_0_1"/>
<name>G4U1U2_SERID</name>
<feature type="region of interest" description="Disordered" evidence="1">
    <location>
        <begin position="87"/>
        <end position="161"/>
    </location>
</feature>
<dbReference type="EMBL" id="CAFZ01001700">
    <property type="protein sequence ID" value="CCA77535.1"/>
    <property type="molecule type" value="Genomic_DNA"/>
</dbReference>
<accession>G4U1U2</accession>